<keyword evidence="6" id="KW-1185">Reference proteome</keyword>
<dbReference type="GeneID" id="113522591"/>
<organism evidence="6 7">
    <name type="scientific">Galleria mellonella</name>
    <name type="common">Greater wax moth</name>
    <dbReference type="NCBI Taxonomy" id="7137"/>
    <lineage>
        <taxon>Eukaryota</taxon>
        <taxon>Metazoa</taxon>
        <taxon>Ecdysozoa</taxon>
        <taxon>Arthropoda</taxon>
        <taxon>Hexapoda</taxon>
        <taxon>Insecta</taxon>
        <taxon>Pterygota</taxon>
        <taxon>Neoptera</taxon>
        <taxon>Endopterygota</taxon>
        <taxon>Lepidoptera</taxon>
        <taxon>Glossata</taxon>
        <taxon>Ditrysia</taxon>
        <taxon>Pyraloidea</taxon>
        <taxon>Pyralidae</taxon>
        <taxon>Galleriinae</taxon>
        <taxon>Galleria</taxon>
    </lineage>
</organism>
<dbReference type="Gene3D" id="2.60.40.150">
    <property type="entry name" value="C2 domain"/>
    <property type="match status" value="2"/>
</dbReference>
<dbReference type="GO" id="GO:0030672">
    <property type="term" value="C:synaptic vesicle membrane"/>
    <property type="evidence" value="ECO:0007669"/>
    <property type="project" value="TreeGrafter"/>
</dbReference>
<dbReference type="GO" id="GO:0005509">
    <property type="term" value="F:calcium ion binding"/>
    <property type="evidence" value="ECO:0007669"/>
    <property type="project" value="TreeGrafter"/>
</dbReference>
<feature type="transmembrane region" description="Helical" evidence="4">
    <location>
        <begin position="600"/>
        <end position="625"/>
    </location>
</feature>
<dbReference type="SUPFAM" id="SSF49562">
    <property type="entry name" value="C2 domain (Calcium/lipid-binding domain, CaLB)"/>
    <property type="match status" value="2"/>
</dbReference>
<feature type="domain" description="C2" evidence="5">
    <location>
        <begin position="141"/>
        <end position="256"/>
    </location>
</feature>
<dbReference type="RefSeq" id="XP_026764128.2">
    <property type="nucleotide sequence ID" value="XM_026908327.3"/>
</dbReference>
<dbReference type="PROSITE" id="PS50004">
    <property type="entry name" value="C2"/>
    <property type="match status" value="2"/>
</dbReference>
<sequence>MSLTRKLSFRTKSQLESKGASNVDRNQDSTSSYGVEPLQETSATLSEDVATPSNGHFSGQTVLQFDKNNGNPMNSLEVLSPVSRDNVGNDIERDLARSQPESFAVPDGLVMDPLAPTALAVSTEFMERIGSGLTLLRDHGKKVQKFVFKNRRRDILRKSWNSIVNVVLIEAKDLPDGPNNGSSGLYCKFKLGNESHKSKLAIPKKPTWCERFNLYLYDDNNLEVTVWCKGKQKNFMGRCIIDLSNLEKEKTHDFWHDLECGFGSLHLLVTLSGSIRPTDNIPTTQSTPHGVHSDDQYIWYKLSNWSEVGKLLVTVHSAKGLSCLGISGKVDAYCVLELDNCRVQTHTVRGTSEPNWNNTYSFIVNDITSTLDISVYNESLINTMKGETLGKLSIPLLRIENDEMKWYALKDRSKKSSAKGNCPRLLLQMSVIWNPIKATFRVLNPKETKYVQKPAKFNIPLIYSNLKFIKELFNALYITNEHYKRVFEWDNREKSATALVIWLVFWYFFNLWMTPLLLLIPFLHQWISQRYFNKNNSLVPLYHSDEDVSDEELESHKDDKTLKTRIYGLQDLTFTIKNSIDYMVSVFERIKNLTNFTVPYLTYLAISVLILSSVAFYFIPVKYLFMALGIYKFTRKLLNPKRVPNNDLLDFISRVPDNEILKQWRELKVPEPNLSRSGSTRKKEVQEEN</sequence>
<feature type="transmembrane region" description="Helical" evidence="4">
    <location>
        <begin position="499"/>
        <end position="523"/>
    </location>
</feature>
<keyword evidence="2" id="KW-0106">Calcium</keyword>
<dbReference type="InterPro" id="IPR000008">
    <property type="entry name" value="C2_dom"/>
</dbReference>
<keyword evidence="1" id="KW-0479">Metal-binding</keyword>
<dbReference type="GO" id="GO:0046928">
    <property type="term" value="P:regulation of neurotransmitter secretion"/>
    <property type="evidence" value="ECO:0007669"/>
    <property type="project" value="TreeGrafter"/>
</dbReference>
<feature type="domain" description="C2" evidence="5">
    <location>
        <begin position="290"/>
        <end position="411"/>
    </location>
</feature>
<keyword evidence="4" id="KW-0812">Transmembrane</keyword>
<dbReference type="AlphaFoldDB" id="A0A6J1X3A4"/>
<keyword evidence="4" id="KW-1133">Transmembrane helix</keyword>
<evidence type="ECO:0000313" key="6">
    <source>
        <dbReference type="Proteomes" id="UP001652740"/>
    </source>
</evidence>
<keyword evidence="4" id="KW-0472">Membrane</keyword>
<reference evidence="7" key="1">
    <citation type="submission" date="2025-08" db="UniProtKB">
        <authorList>
            <consortium name="RefSeq"/>
        </authorList>
    </citation>
    <scope>IDENTIFICATION</scope>
    <source>
        <tissue evidence="7">Whole larvae</tissue>
    </source>
</reference>
<evidence type="ECO:0000256" key="3">
    <source>
        <dbReference type="SAM" id="MobiDB-lite"/>
    </source>
</evidence>
<dbReference type="PANTHER" id="PTHR45911:SF4">
    <property type="entry name" value="MULTIPLE C2 AND TRANSMEMBRANE DOMAIN-CONTAINING PROTEIN"/>
    <property type="match status" value="1"/>
</dbReference>
<accession>A0A6J1X3A4</accession>
<gene>
    <name evidence="7" type="primary">LOC113522591</name>
</gene>
<evidence type="ECO:0000256" key="2">
    <source>
        <dbReference type="ARBA" id="ARBA00022837"/>
    </source>
</evidence>
<dbReference type="InterPro" id="IPR035892">
    <property type="entry name" value="C2_domain_sf"/>
</dbReference>
<proteinExistence type="predicted"/>
<evidence type="ECO:0000256" key="4">
    <source>
        <dbReference type="SAM" id="Phobius"/>
    </source>
</evidence>
<dbReference type="Proteomes" id="UP001652740">
    <property type="component" value="Unplaced"/>
</dbReference>
<evidence type="ECO:0000313" key="7">
    <source>
        <dbReference type="RefSeq" id="XP_026764128.2"/>
    </source>
</evidence>
<dbReference type="Pfam" id="PF00168">
    <property type="entry name" value="C2"/>
    <property type="match status" value="2"/>
</dbReference>
<dbReference type="SMART" id="SM00239">
    <property type="entry name" value="C2"/>
    <property type="match status" value="2"/>
</dbReference>
<dbReference type="InParanoid" id="A0A6J1X3A4"/>
<name>A0A6J1X3A4_GALME</name>
<evidence type="ECO:0000256" key="1">
    <source>
        <dbReference type="ARBA" id="ARBA00022723"/>
    </source>
</evidence>
<protein>
    <submittedName>
        <fullName evidence="7">Multiple C2 and transmembrane domain-containing protein-like isoform X1</fullName>
    </submittedName>
</protein>
<evidence type="ECO:0000259" key="5">
    <source>
        <dbReference type="PROSITE" id="PS50004"/>
    </source>
</evidence>
<dbReference type="PANTHER" id="PTHR45911">
    <property type="entry name" value="C2 DOMAIN-CONTAINING PROTEIN"/>
    <property type="match status" value="1"/>
</dbReference>
<dbReference type="KEGG" id="gmw:113522591"/>
<feature type="region of interest" description="Disordered" evidence="3">
    <location>
        <begin position="1"/>
        <end position="69"/>
    </location>
</feature>